<gene>
    <name evidence="1" type="ORF">KV110_33645</name>
</gene>
<dbReference type="RefSeq" id="WP_218471188.1">
    <property type="nucleotide sequence ID" value="NZ_BAABJN010000006.1"/>
</dbReference>
<name>A0ABX8RS86_NOCIO</name>
<sequence length="132" mass="14275">MARTRPVPEPWASAMSAVGINSRNQLADRAGVHGTTIARLIDNPEHPASLETVRAVAATLKLDIRDVAHWSGIALELDEPYNPPPEAAILDRDQRKLVSDLIRALAANNRHPRPPLKIQTTGVVVLSGEASK</sequence>
<proteinExistence type="predicted"/>
<keyword evidence="2" id="KW-1185">Reference proteome</keyword>
<dbReference type="CDD" id="cd00093">
    <property type="entry name" value="HTH_XRE"/>
    <property type="match status" value="1"/>
</dbReference>
<dbReference type="Proteomes" id="UP000694257">
    <property type="component" value="Chromosome"/>
</dbReference>
<dbReference type="EMBL" id="CP078145">
    <property type="protein sequence ID" value="QXN90316.1"/>
    <property type="molecule type" value="Genomic_DNA"/>
</dbReference>
<accession>A0ABX8RS86</accession>
<organism evidence="1 2">
    <name type="scientific">Nocardia iowensis</name>
    <dbReference type="NCBI Taxonomy" id="204891"/>
    <lineage>
        <taxon>Bacteria</taxon>
        <taxon>Bacillati</taxon>
        <taxon>Actinomycetota</taxon>
        <taxon>Actinomycetes</taxon>
        <taxon>Mycobacteriales</taxon>
        <taxon>Nocardiaceae</taxon>
        <taxon>Nocardia</taxon>
    </lineage>
</organism>
<evidence type="ECO:0000313" key="2">
    <source>
        <dbReference type="Proteomes" id="UP000694257"/>
    </source>
</evidence>
<reference evidence="1 2" key="1">
    <citation type="submission" date="2021-07" db="EMBL/GenBank/DDBJ databases">
        <title>Whole Genome Sequence of Nocardia Iowensis.</title>
        <authorList>
            <person name="Lamm A."/>
            <person name="Collins-Fairclough A.M."/>
            <person name="Bunk B."/>
            <person name="Sproer C."/>
        </authorList>
    </citation>
    <scope>NUCLEOTIDE SEQUENCE [LARGE SCALE GENOMIC DNA]</scope>
    <source>
        <strain evidence="1 2">NRRL 5646</strain>
    </source>
</reference>
<evidence type="ECO:0000313" key="1">
    <source>
        <dbReference type="EMBL" id="QXN90316.1"/>
    </source>
</evidence>
<dbReference type="InterPro" id="IPR001387">
    <property type="entry name" value="Cro/C1-type_HTH"/>
</dbReference>
<protein>
    <submittedName>
        <fullName evidence="1">Helix-turn-helix transcriptional regulator</fullName>
    </submittedName>
</protein>